<keyword evidence="4" id="KW-1185">Reference proteome</keyword>
<keyword evidence="1" id="KW-0732">Signal</keyword>
<accession>A0A2T0SY48</accession>
<dbReference type="Gene3D" id="2.130.10.130">
    <property type="entry name" value="Integrin alpha, N-terminal"/>
    <property type="match status" value="3"/>
</dbReference>
<gene>
    <name evidence="3" type="ORF">CLV58_10910</name>
</gene>
<dbReference type="InterPro" id="IPR028994">
    <property type="entry name" value="Integrin_alpha_N"/>
</dbReference>
<reference evidence="3 4" key="1">
    <citation type="submission" date="2018-03" db="EMBL/GenBank/DDBJ databases">
        <title>Genomic Encyclopedia of Archaeal and Bacterial Type Strains, Phase II (KMG-II): from individual species to whole genera.</title>
        <authorList>
            <person name="Goeker M."/>
        </authorList>
    </citation>
    <scope>NUCLEOTIDE SEQUENCE [LARGE SCALE GENOMIC DNA]</scope>
    <source>
        <strain evidence="3 4">DSM 28354</strain>
    </source>
</reference>
<dbReference type="SUPFAM" id="SSF69318">
    <property type="entry name" value="Integrin alpha N-terminal domain"/>
    <property type="match status" value="3"/>
</dbReference>
<dbReference type="PANTHER" id="PTHR16026:SF0">
    <property type="entry name" value="CARTILAGE ACIDIC PROTEIN 1"/>
    <property type="match status" value="1"/>
</dbReference>
<dbReference type="InterPro" id="IPR027039">
    <property type="entry name" value="Crtac1"/>
</dbReference>
<evidence type="ECO:0000313" key="3">
    <source>
        <dbReference type="EMBL" id="PRY38283.1"/>
    </source>
</evidence>
<name>A0A2T0SY48_9BACT</name>
<feature type="domain" description="ASPIC/UnbV" evidence="2">
    <location>
        <begin position="608"/>
        <end position="681"/>
    </location>
</feature>
<organism evidence="3 4">
    <name type="scientific">Spirosoma oryzae</name>
    <dbReference type="NCBI Taxonomy" id="1469603"/>
    <lineage>
        <taxon>Bacteria</taxon>
        <taxon>Pseudomonadati</taxon>
        <taxon>Bacteroidota</taxon>
        <taxon>Cytophagia</taxon>
        <taxon>Cytophagales</taxon>
        <taxon>Cytophagaceae</taxon>
        <taxon>Spirosoma</taxon>
    </lineage>
</organism>
<evidence type="ECO:0000313" key="4">
    <source>
        <dbReference type="Proteomes" id="UP000238375"/>
    </source>
</evidence>
<dbReference type="PANTHER" id="PTHR16026">
    <property type="entry name" value="CARTILAGE ACIDIC PROTEIN 1"/>
    <property type="match status" value="1"/>
</dbReference>
<comment type="caution">
    <text evidence="3">The sequence shown here is derived from an EMBL/GenBank/DDBJ whole genome shotgun (WGS) entry which is preliminary data.</text>
</comment>
<evidence type="ECO:0000259" key="2">
    <source>
        <dbReference type="Pfam" id="PF07593"/>
    </source>
</evidence>
<dbReference type="EMBL" id="PVTE01000009">
    <property type="protein sequence ID" value="PRY38283.1"/>
    <property type="molecule type" value="Genomic_DNA"/>
</dbReference>
<dbReference type="InterPro" id="IPR013517">
    <property type="entry name" value="FG-GAP"/>
</dbReference>
<proteinExistence type="predicted"/>
<evidence type="ECO:0000256" key="1">
    <source>
        <dbReference type="ARBA" id="ARBA00022729"/>
    </source>
</evidence>
<protein>
    <submittedName>
        <fullName evidence="3">FG-GAP repeat protein</fullName>
    </submittedName>
</protein>
<dbReference type="Proteomes" id="UP000238375">
    <property type="component" value="Unassembled WGS sequence"/>
</dbReference>
<dbReference type="Pfam" id="PF01839">
    <property type="entry name" value="FG-GAP"/>
    <property type="match status" value="1"/>
</dbReference>
<dbReference type="Pfam" id="PF07593">
    <property type="entry name" value="UnbV_ASPIC"/>
    <property type="match status" value="1"/>
</dbReference>
<dbReference type="InterPro" id="IPR011519">
    <property type="entry name" value="UnbV_ASPIC"/>
</dbReference>
<sequence>MVVALCQQLSPRIHARLPRSKAQPYARACGWAFCLNPYRYYCNRYDLSSLERIFVSYDFVKNTQPIRIPRNSSVISLTPVKPTLLFVLLALLLTSCEKPLFTQLPADDTGITFANRIVDNDSMNIIDFEYIYNGGGTAIGDFNNDGLADIFFTGNQVANRLYLNKGDFKFDDVTKTAGVDGGGKWCSGVALVDINNDGWLDIYVGATVSKVASRRENMLFVNQGSTNGQPPVFREMAKEYGIADDGHTTNAAFFDYDNDGDLDLYVLTNTIEEYPNAYRARLTDGSSITTDRLYRNDPNPTLGHPVFTNVSKPAGIQIEGYGLGLNITDINRDGWKDVYVTNDYLSDDLLWINNKNGTFTDRAPEYVKHTSGSAMGNDIADVNNDGLVDIMAVDMLPRDNFRKKMLVGPNNYQTYLNNDQYKHTYQFVRNTLQLNQGMARTDSGGTHPVFSEVSLFSDVAETDWSWTPSLLDFDNDGHRDLLVTNGFPKDITDRDFISFRAQSSSVATKEFMLAQIPVIKISNYAFRNRGEAGVPTFEDVTEKWGLKTPSFSNGAAYGDLDNDGDVDYVVNNINDSAFVYRNNLIESKQPKANYLRMKFVGEGQNRMGLGAIVELRYGKGQQQVYEHTPYRGYLSTVEAVAHFGLGDQKTVDEVRIIWPGLNGAPQHQQVLRNVPVNQVLTVDARNARAPYVPASQPAGLFADVTDSLNITYRHSEPDYIDFNTQKLLPHKLSQFGPAVSVGDVNGDGLDDLFIGGSRLNKGHFLIQTLRNGKPTFTEQDLLPEPAIAGTMYGGSGNARDKVQEDMGTLLFDADGDGDVDLYIASGSVEGQANSTAFQDRLYLNDGNGKFSLTQTALPANTTSKSCVKAVDFDRDGDLDLFVGGRIEPDHYPKPVSSCLLRNDSRPGQPSFTDVTKAVAPALVDAGLVCDALWTDADNDGWPDLMLAGEFMPLTILKNQNGKKLDALKTDLDGYKGWWNSLIAGDFDRDGDMDYVAGNFGLNARMRASEREPVRMYAGDLDNNGFYDAIPTLFLPDENGVSREFTLHGRDDLIKQMIVMRKRFPMYKDFTQASIDKLLTPEEREKAVVLEANYLQSAYIENKGNGTFAIHPLPDLAQLGPIFGMVAQDVDRDGNLDLMLVGNDYGGEVLIGRYDALNGLWLRGDGKGGFAAQSIARSGFYVPGDAKGLAQLTDARGRQLLVASQNRGRLCVFQNSKPAPSVRLKPTDASALLTFADGRKQKVELSYGSSFLSQSGRSLLVSPQIKAVDIIDSKGTRRQEKL</sequence>
<dbReference type="Pfam" id="PF13517">
    <property type="entry name" value="FG-GAP_3"/>
    <property type="match status" value="4"/>
</dbReference>
<dbReference type="OrthoDB" id="1488345at2"/>